<keyword evidence="2" id="KW-0732">Signal</keyword>
<dbReference type="EMBL" id="CAUJNA010000402">
    <property type="protein sequence ID" value="CAJ1376531.1"/>
    <property type="molecule type" value="Genomic_DNA"/>
</dbReference>
<evidence type="ECO:0000256" key="1">
    <source>
        <dbReference type="SAM" id="MobiDB-lite"/>
    </source>
</evidence>
<dbReference type="Proteomes" id="UP001178507">
    <property type="component" value="Unassembled WGS sequence"/>
</dbReference>
<organism evidence="3 4">
    <name type="scientific">Effrenium voratum</name>
    <dbReference type="NCBI Taxonomy" id="2562239"/>
    <lineage>
        <taxon>Eukaryota</taxon>
        <taxon>Sar</taxon>
        <taxon>Alveolata</taxon>
        <taxon>Dinophyceae</taxon>
        <taxon>Suessiales</taxon>
        <taxon>Symbiodiniaceae</taxon>
        <taxon>Effrenium</taxon>
    </lineage>
</organism>
<protein>
    <recommendedName>
        <fullName evidence="5">Saposin B-type domain-containing protein</fullName>
    </recommendedName>
</protein>
<sequence>MRRLLLLLAFSDAKAGVSKEAVGSLQCQICEIAVEEAIIYSRENKISGEDELSDMVDGLCSVKKKEGRWVSQLDVVQEDPGGPLSVEKQADIGYCRSECTIVQRACQTSLRGKEETLASLLQSGAKPKKIKDQVCKKICGKKRPKVTDWKDEPFEARDQKEVETEDMIAKMKAETGMGMKMYRREELMGMSEGDMETMAAREAGEVWNRHICSFDFQRDSEGHTICVTVYQSTSCSVATTASRLLDRTGPVYMGNDQSYCSPSCRRRGRSLLYTNLRSMQLDGLMEAKRPASESGTSALSTAWSESSMASSRPRMDRPGGPLGWVISKVFHVISNRLPESLNVLQKSSLVQSASAALLQRLGQGSSFQRLLGYLPEVDSLQQMEEEEIEESDLSWWISRQ</sequence>
<feature type="chain" id="PRO_5041410955" description="Saposin B-type domain-containing protein" evidence="2">
    <location>
        <begin position="16"/>
        <end position="400"/>
    </location>
</feature>
<proteinExistence type="predicted"/>
<feature type="signal peptide" evidence="2">
    <location>
        <begin position="1"/>
        <end position="15"/>
    </location>
</feature>
<name>A0AA36MLM8_9DINO</name>
<feature type="compositionally biased region" description="Low complexity" evidence="1">
    <location>
        <begin position="300"/>
        <end position="311"/>
    </location>
</feature>
<reference evidence="3" key="1">
    <citation type="submission" date="2023-08" db="EMBL/GenBank/DDBJ databases">
        <authorList>
            <person name="Chen Y."/>
            <person name="Shah S."/>
            <person name="Dougan E. K."/>
            <person name="Thang M."/>
            <person name="Chan C."/>
        </authorList>
    </citation>
    <scope>NUCLEOTIDE SEQUENCE</scope>
</reference>
<evidence type="ECO:0000256" key="2">
    <source>
        <dbReference type="SAM" id="SignalP"/>
    </source>
</evidence>
<keyword evidence="4" id="KW-1185">Reference proteome</keyword>
<dbReference type="AlphaFoldDB" id="A0AA36MLM8"/>
<accession>A0AA36MLM8</accession>
<feature type="region of interest" description="Disordered" evidence="1">
    <location>
        <begin position="288"/>
        <end position="315"/>
    </location>
</feature>
<evidence type="ECO:0000313" key="4">
    <source>
        <dbReference type="Proteomes" id="UP001178507"/>
    </source>
</evidence>
<comment type="caution">
    <text evidence="3">The sequence shown here is derived from an EMBL/GenBank/DDBJ whole genome shotgun (WGS) entry which is preliminary data.</text>
</comment>
<dbReference type="PANTHER" id="PTHR36058:SF1">
    <property type="entry name" value="NUCLEOPHOSMIN"/>
    <property type="match status" value="1"/>
</dbReference>
<gene>
    <name evidence="3" type="ORF">EVOR1521_LOCUS5573</name>
</gene>
<evidence type="ECO:0008006" key="5">
    <source>
        <dbReference type="Google" id="ProtNLM"/>
    </source>
</evidence>
<dbReference type="PANTHER" id="PTHR36058">
    <property type="entry name" value="NUCLEOPHOSMIN"/>
    <property type="match status" value="1"/>
</dbReference>
<evidence type="ECO:0000313" key="3">
    <source>
        <dbReference type="EMBL" id="CAJ1376531.1"/>
    </source>
</evidence>